<dbReference type="GO" id="GO:0046949">
    <property type="term" value="P:fatty-acyl-CoA biosynthetic process"/>
    <property type="evidence" value="ECO:0007669"/>
    <property type="project" value="TreeGrafter"/>
</dbReference>
<dbReference type="Gene3D" id="2.40.110.10">
    <property type="entry name" value="Butyryl-CoA Dehydrogenase, subunit A, domain 2"/>
    <property type="match status" value="1"/>
</dbReference>
<dbReference type="InterPro" id="IPR037069">
    <property type="entry name" value="AcylCoA_DH/ox_N_sf"/>
</dbReference>
<dbReference type="PANTHER" id="PTHR42807">
    <property type="entry name" value="GLUTARYL-COA DEHYDROGENASE, MITOCHONDRIAL"/>
    <property type="match status" value="1"/>
</dbReference>
<evidence type="ECO:0000256" key="7">
    <source>
        <dbReference type="ARBA" id="ARBA00037899"/>
    </source>
</evidence>
<dbReference type="GO" id="GO:0000062">
    <property type="term" value="F:fatty-acyl-CoA binding"/>
    <property type="evidence" value="ECO:0007669"/>
    <property type="project" value="TreeGrafter"/>
</dbReference>
<dbReference type="Pfam" id="PF02771">
    <property type="entry name" value="Acyl-CoA_dh_N"/>
    <property type="match status" value="1"/>
</dbReference>
<reference evidence="15 16" key="1">
    <citation type="submission" date="2019-11" db="EMBL/GenBank/DDBJ databases">
        <title>Draft genome of Amycolatopsis RM579.</title>
        <authorList>
            <person name="Duangmal K."/>
            <person name="Mingma R."/>
        </authorList>
    </citation>
    <scope>NUCLEOTIDE SEQUENCE [LARGE SCALE GENOMIC DNA]</scope>
    <source>
        <strain evidence="15 16">RM579</strain>
    </source>
</reference>
<evidence type="ECO:0000259" key="12">
    <source>
        <dbReference type="Pfam" id="PF00441"/>
    </source>
</evidence>
<sequence>MTTPLDFLSVDHALADEERDIRDTVRAFVGEHVLPEVGDWFDQGRIPRELVRELGKLGVLGMHLQGYGCAGTSATAYGLACLELEAGDSGIRSLVSVQGSLAMYGIHRWGSEEQKQEWLPRMAAGEAVGCFGLTEPDSGSDPGSMRTNARRDGADWVLNGRKMWITNGSLADVAIVWARTDEGVRGFLVPQGTKGFTTNDIHKKLSLRASITSELVLDDVRLPSSAILPEATSLRGPLSCLNEARYGIIWGAAGAARACLEAAIDYSKTRVQFGKPIGGFQLQQQKLATMALEVNRATVLALHLGRLKDAGKLRPEQVSMGKLGNVNSALEVARTARQILGANGITLEYPVIRHMNNLESVVTYEGTADVHSLVIGAALTGIDAFR</sequence>
<evidence type="ECO:0000313" key="15">
    <source>
        <dbReference type="EMBL" id="MTD54760.1"/>
    </source>
</evidence>
<dbReference type="InterPro" id="IPR009100">
    <property type="entry name" value="AcylCoA_DH/oxidase_NM_dom_sf"/>
</dbReference>
<evidence type="ECO:0000259" key="13">
    <source>
        <dbReference type="Pfam" id="PF02770"/>
    </source>
</evidence>
<comment type="pathway">
    <text evidence="7">Amino-acid metabolism; lysine degradation.</text>
</comment>
<evidence type="ECO:0000256" key="9">
    <source>
        <dbReference type="ARBA" id="ARBA00039033"/>
    </source>
</evidence>
<dbReference type="GO" id="GO:0033539">
    <property type="term" value="P:fatty acid beta-oxidation using acyl-CoA dehydrogenase"/>
    <property type="evidence" value="ECO:0007669"/>
    <property type="project" value="TreeGrafter"/>
</dbReference>
<dbReference type="SUPFAM" id="SSF56645">
    <property type="entry name" value="Acyl-CoA dehydrogenase NM domain-like"/>
    <property type="match status" value="1"/>
</dbReference>
<evidence type="ECO:0000313" key="16">
    <source>
        <dbReference type="Proteomes" id="UP000440096"/>
    </source>
</evidence>
<dbReference type="Pfam" id="PF00441">
    <property type="entry name" value="Acyl-CoA_dh_1"/>
    <property type="match status" value="1"/>
</dbReference>
<gene>
    <name evidence="15" type="ORF">GKO32_12325</name>
</gene>
<evidence type="ECO:0000256" key="10">
    <source>
        <dbReference type="ARBA" id="ARBA00049493"/>
    </source>
</evidence>
<dbReference type="InterPro" id="IPR036250">
    <property type="entry name" value="AcylCo_DH-like_C"/>
</dbReference>
<dbReference type="Gene3D" id="1.20.140.10">
    <property type="entry name" value="Butyryl-CoA Dehydrogenase, subunit A, domain 3"/>
    <property type="match status" value="1"/>
</dbReference>
<keyword evidence="5" id="KW-0809">Transit peptide</keyword>
<feature type="domain" description="Acyl-CoA oxidase/dehydrogenase middle" evidence="13">
    <location>
        <begin position="130"/>
        <end position="220"/>
    </location>
</feature>
<dbReference type="GO" id="GO:0004361">
    <property type="term" value="F:glutaryl-CoA dehydrogenase activity"/>
    <property type="evidence" value="ECO:0007669"/>
    <property type="project" value="UniProtKB-EC"/>
</dbReference>
<dbReference type="InterPro" id="IPR009075">
    <property type="entry name" value="AcylCo_DH/oxidase_C"/>
</dbReference>
<dbReference type="EC" id="1.3.8.6" evidence="9"/>
<comment type="pathway">
    <text evidence="8">Amino-acid metabolism; tryptophan metabolism.</text>
</comment>
<comment type="catalytic activity">
    <reaction evidence="10">
        <text>glutaryl-CoA + oxidized [electron-transfer flavoprotein] + 2 H(+) = (2E)-butenoyl-CoA + reduced [electron-transfer flavoprotein] + CO2</text>
        <dbReference type="Rhea" id="RHEA:13389"/>
        <dbReference type="Rhea" id="RHEA-COMP:10685"/>
        <dbReference type="Rhea" id="RHEA-COMP:10686"/>
        <dbReference type="ChEBI" id="CHEBI:15378"/>
        <dbReference type="ChEBI" id="CHEBI:16526"/>
        <dbReference type="ChEBI" id="CHEBI:57332"/>
        <dbReference type="ChEBI" id="CHEBI:57378"/>
        <dbReference type="ChEBI" id="CHEBI:57692"/>
        <dbReference type="ChEBI" id="CHEBI:58307"/>
        <dbReference type="EC" id="1.3.8.6"/>
    </reaction>
</comment>
<evidence type="ECO:0000256" key="11">
    <source>
        <dbReference type="RuleBase" id="RU362125"/>
    </source>
</evidence>
<comment type="cofactor">
    <cofactor evidence="1 11">
        <name>FAD</name>
        <dbReference type="ChEBI" id="CHEBI:57692"/>
    </cofactor>
</comment>
<evidence type="ECO:0000256" key="6">
    <source>
        <dbReference type="ARBA" id="ARBA00023002"/>
    </source>
</evidence>
<comment type="similarity">
    <text evidence="2 11">Belongs to the acyl-CoA dehydrogenase family.</text>
</comment>
<dbReference type="Pfam" id="PF02770">
    <property type="entry name" value="Acyl-CoA_dh_M"/>
    <property type="match status" value="1"/>
</dbReference>
<evidence type="ECO:0000256" key="4">
    <source>
        <dbReference type="ARBA" id="ARBA00022827"/>
    </source>
</evidence>
<dbReference type="PANTHER" id="PTHR42807:SF1">
    <property type="entry name" value="GLUTARYL-COA DEHYDROGENASE, MITOCHONDRIAL"/>
    <property type="match status" value="1"/>
</dbReference>
<dbReference type="InterPro" id="IPR006089">
    <property type="entry name" value="Acyl-CoA_DH_CS"/>
</dbReference>
<feature type="domain" description="Acyl-CoA dehydrogenase/oxidase N-terminal" evidence="14">
    <location>
        <begin position="16"/>
        <end position="126"/>
    </location>
</feature>
<name>A0A6N7Z3L5_9PSEU</name>
<dbReference type="RefSeq" id="WP_154756981.1">
    <property type="nucleotide sequence ID" value="NZ_WMBA01000015.1"/>
</dbReference>
<dbReference type="Proteomes" id="UP000440096">
    <property type="component" value="Unassembled WGS sequence"/>
</dbReference>
<evidence type="ECO:0000256" key="2">
    <source>
        <dbReference type="ARBA" id="ARBA00009347"/>
    </source>
</evidence>
<keyword evidence="4 11" id="KW-0274">FAD</keyword>
<dbReference type="Gene3D" id="1.10.540.10">
    <property type="entry name" value="Acyl-CoA dehydrogenase/oxidase, N-terminal domain"/>
    <property type="match status" value="1"/>
</dbReference>
<dbReference type="GO" id="GO:0050660">
    <property type="term" value="F:flavin adenine dinucleotide binding"/>
    <property type="evidence" value="ECO:0007669"/>
    <property type="project" value="InterPro"/>
</dbReference>
<evidence type="ECO:0000256" key="1">
    <source>
        <dbReference type="ARBA" id="ARBA00001974"/>
    </source>
</evidence>
<keyword evidence="3 11" id="KW-0285">Flavoprotein</keyword>
<dbReference type="AlphaFoldDB" id="A0A6N7Z3L5"/>
<dbReference type="OrthoDB" id="9770681at2"/>
<dbReference type="FunFam" id="2.40.110.10:FF:000002">
    <property type="entry name" value="Acyl-CoA dehydrogenase fadE12"/>
    <property type="match status" value="1"/>
</dbReference>
<keyword evidence="16" id="KW-1185">Reference proteome</keyword>
<dbReference type="FunFam" id="1.10.540.10:FF:000026">
    <property type="entry name" value="Acyl-CoA dehydrogenase medium chain"/>
    <property type="match status" value="1"/>
</dbReference>
<organism evidence="15 16">
    <name type="scientific">Amycolatopsis pithecellobii</name>
    <dbReference type="NCBI Taxonomy" id="664692"/>
    <lineage>
        <taxon>Bacteria</taxon>
        <taxon>Bacillati</taxon>
        <taxon>Actinomycetota</taxon>
        <taxon>Actinomycetes</taxon>
        <taxon>Pseudonocardiales</taxon>
        <taxon>Pseudonocardiaceae</taxon>
        <taxon>Amycolatopsis</taxon>
    </lineage>
</organism>
<evidence type="ECO:0000256" key="3">
    <source>
        <dbReference type="ARBA" id="ARBA00022630"/>
    </source>
</evidence>
<comment type="caution">
    <text evidence="15">The sequence shown here is derived from an EMBL/GenBank/DDBJ whole genome shotgun (WGS) entry which is preliminary data.</text>
</comment>
<protein>
    <recommendedName>
        <fullName evidence="9">glutaryl-CoA dehydrogenase (ETF)</fullName>
        <ecNumber evidence="9">1.3.8.6</ecNumber>
    </recommendedName>
</protein>
<dbReference type="SUPFAM" id="SSF47203">
    <property type="entry name" value="Acyl-CoA dehydrogenase C-terminal domain-like"/>
    <property type="match status" value="1"/>
</dbReference>
<dbReference type="EMBL" id="WMBA01000015">
    <property type="protein sequence ID" value="MTD54760.1"/>
    <property type="molecule type" value="Genomic_DNA"/>
</dbReference>
<evidence type="ECO:0000256" key="5">
    <source>
        <dbReference type="ARBA" id="ARBA00022946"/>
    </source>
</evidence>
<proteinExistence type="inferred from homology"/>
<dbReference type="PROSITE" id="PS00072">
    <property type="entry name" value="ACYL_COA_DH_1"/>
    <property type="match status" value="1"/>
</dbReference>
<dbReference type="InterPro" id="IPR052033">
    <property type="entry name" value="Glutaryl-CoA_DH_mitochondrial"/>
</dbReference>
<evidence type="ECO:0000259" key="14">
    <source>
        <dbReference type="Pfam" id="PF02771"/>
    </source>
</evidence>
<dbReference type="InterPro" id="IPR046373">
    <property type="entry name" value="Acyl-CoA_Oxase/DH_mid-dom_sf"/>
</dbReference>
<dbReference type="InterPro" id="IPR013786">
    <property type="entry name" value="AcylCoA_DH/ox_N"/>
</dbReference>
<feature type="domain" description="Acyl-CoA dehydrogenase/oxidase C-terminal" evidence="12">
    <location>
        <begin position="239"/>
        <end position="379"/>
    </location>
</feature>
<accession>A0A6N7Z3L5</accession>
<dbReference type="InterPro" id="IPR006091">
    <property type="entry name" value="Acyl-CoA_Oxase/DH_mid-dom"/>
</dbReference>
<evidence type="ECO:0000256" key="8">
    <source>
        <dbReference type="ARBA" id="ARBA00037927"/>
    </source>
</evidence>
<keyword evidence="6 11" id="KW-0560">Oxidoreductase</keyword>